<organism evidence="2 3">
    <name type="scientific">Paracholeplasma manati</name>
    <dbReference type="NCBI Taxonomy" id="591373"/>
    <lineage>
        <taxon>Bacteria</taxon>
        <taxon>Bacillati</taxon>
        <taxon>Mycoplasmatota</taxon>
        <taxon>Mollicutes</taxon>
        <taxon>Acholeplasmatales</taxon>
        <taxon>Acholeplasmataceae</taxon>
        <taxon>Paracholeplasma</taxon>
    </lineage>
</organism>
<reference evidence="2" key="1">
    <citation type="submission" date="2022-09" db="EMBL/GenBank/DDBJ databases">
        <title>Novel Mycoplasma species identified in domestic and wild animals.</title>
        <authorList>
            <person name="Volokhov D.V."/>
            <person name="Furtak V.A."/>
            <person name="Zagorodnyaya T.A."/>
        </authorList>
    </citation>
    <scope>NUCLEOTIDE SEQUENCE</scope>
    <source>
        <strain evidence="2">Oakley</strain>
    </source>
</reference>
<dbReference type="EMBL" id="JAOVQM010000002">
    <property type="protein sequence ID" value="MCV2232018.1"/>
    <property type="molecule type" value="Genomic_DNA"/>
</dbReference>
<evidence type="ECO:0000313" key="2">
    <source>
        <dbReference type="EMBL" id="MCV2232018.1"/>
    </source>
</evidence>
<keyword evidence="3" id="KW-1185">Reference proteome</keyword>
<dbReference type="InterPro" id="IPR043519">
    <property type="entry name" value="NT_sf"/>
</dbReference>
<dbReference type="SUPFAM" id="SSF81301">
    <property type="entry name" value="Nucleotidyltransferase"/>
    <property type="match status" value="1"/>
</dbReference>
<dbReference type="RefSeq" id="WP_263608178.1">
    <property type="nucleotide sequence ID" value="NZ_JAOVQM010000002.1"/>
</dbReference>
<name>A0ABT2Y6C6_9MOLU</name>
<protein>
    <submittedName>
        <fullName evidence="2">Ribosome silencing factor</fullName>
    </submittedName>
</protein>
<dbReference type="Pfam" id="PF02410">
    <property type="entry name" value="RsfS"/>
    <property type="match status" value="1"/>
</dbReference>
<dbReference type="Gene3D" id="3.30.460.10">
    <property type="entry name" value="Beta Polymerase, domain 2"/>
    <property type="match status" value="1"/>
</dbReference>
<dbReference type="InterPro" id="IPR004394">
    <property type="entry name" value="Iojap/RsfS/C7orf30"/>
</dbReference>
<accession>A0ABT2Y6C6</accession>
<dbReference type="PANTHER" id="PTHR21043:SF0">
    <property type="entry name" value="MITOCHONDRIAL ASSEMBLY OF RIBOSOMAL LARGE SUBUNIT PROTEIN 1"/>
    <property type="match status" value="1"/>
</dbReference>
<evidence type="ECO:0000256" key="1">
    <source>
        <dbReference type="ARBA" id="ARBA00010574"/>
    </source>
</evidence>
<evidence type="ECO:0000313" key="3">
    <source>
        <dbReference type="Proteomes" id="UP001177160"/>
    </source>
</evidence>
<gene>
    <name evidence="2" type="primary">rsfS</name>
    <name evidence="2" type="ORF">N7548_04165</name>
</gene>
<dbReference type="NCBIfam" id="TIGR00090">
    <property type="entry name" value="rsfS_iojap_ybeB"/>
    <property type="match status" value="1"/>
</dbReference>
<comment type="caution">
    <text evidence="2">The sequence shown here is derived from an EMBL/GenBank/DDBJ whole genome shotgun (WGS) entry which is preliminary data.</text>
</comment>
<comment type="similarity">
    <text evidence="1">Belongs to the Iojap/RsfS family.</text>
</comment>
<proteinExistence type="inferred from homology"/>
<dbReference type="PANTHER" id="PTHR21043">
    <property type="entry name" value="IOJAP SUPERFAMILY ORTHOLOG"/>
    <property type="match status" value="1"/>
</dbReference>
<dbReference type="Proteomes" id="UP001177160">
    <property type="component" value="Unassembled WGS sequence"/>
</dbReference>
<sequence length="107" mass="12312">MELLEKIIKTIDIVKVTDVKVYDMEKSSPFFDYVVLATANERQSNALIQYLKESVGTEQIRGFEGKTGGWLLVDMGEVILHLFSKEMRDYYGFDKRLMGLKLVDIKA</sequence>